<evidence type="ECO:0000313" key="7">
    <source>
        <dbReference type="EMBL" id="TQF73339.1"/>
    </source>
</evidence>
<dbReference type="InterPro" id="IPR050738">
    <property type="entry name" value="Sulfatase"/>
</dbReference>
<dbReference type="CDD" id="cd16035">
    <property type="entry name" value="sulfatase_like"/>
    <property type="match status" value="1"/>
</dbReference>
<dbReference type="GO" id="GO:0004065">
    <property type="term" value="F:arylsulfatase activity"/>
    <property type="evidence" value="ECO:0007669"/>
    <property type="project" value="TreeGrafter"/>
</dbReference>
<name>A0A541BM05_9NOCA</name>
<dbReference type="RefSeq" id="WP_142097130.1">
    <property type="nucleotide sequence ID" value="NZ_VIGH01000003.1"/>
</dbReference>
<comment type="similarity">
    <text evidence="1">Belongs to the sulfatase family.</text>
</comment>
<dbReference type="Proteomes" id="UP000316256">
    <property type="component" value="Unassembled WGS sequence"/>
</dbReference>
<evidence type="ECO:0000313" key="8">
    <source>
        <dbReference type="Proteomes" id="UP000316256"/>
    </source>
</evidence>
<keyword evidence="3 7" id="KW-0378">Hydrolase</keyword>
<keyword evidence="2" id="KW-0479">Metal-binding</keyword>
<evidence type="ECO:0000259" key="6">
    <source>
        <dbReference type="Pfam" id="PF00884"/>
    </source>
</evidence>
<dbReference type="InterPro" id="IPR000917">
    <property type="entry name" value="Sulfatase_N"/>
</dbReference>
<dbReference type="GO" id="GO:0016740">
    <property type="term" value="F:transferase activity"/>
    <property type="evidence" value="ECO:0007669"/>
    <property type="project" value="UniProtKB-KW"/>
</dbReference>
<feature type="region of interest" description="Disordered" evidence="5">
    <location>
        <begin position="1"/>
        <end position="33"/>
    </location>
</feature>
<accession>A0A541BM05</accession>
<gene>
    <name evidence="7" type="ORF">FK531_07450</name>
</gene>
<dbReference type="OrthoDB" id="9777306at2"/>
<dbReference type="InterPro" id="IPR024607">
    <property type="entry name" value="Sulfatase_CS"/>
</dbReference>
<feature type="domain" description="Sulfatase N-terminal" evidence="6">
    <location>
        <begin position="79"/>
        <end position="436"/>
    </location>
</feature>
<sequence>MTTQVTGGAVEAERRHSGRGDPATGNGGAGGGDVPRRTFLGGAGALLAAGVAAGVVAESGVAQAKPLSRAASGNRPKRPNILILVTDQERPPMYWPPGWAERNLPNRQRIADRGLSFDNAFCAAAMCSPSRSTFFTGLYPAQHGVVATLTTGGTVSPTEPVLSTATQNMARVLASAGYDVQFRGKWHMSKGVDGGDASPDDVAAYGFRGWQPPEAGQDTNPANFGGGCANRDQKIADEAVEFLNSVDPHSDTPFALVVSMANPHDLLAYPQTWNAAEGDCDNYGSAAPGCFEQGIDLPPTIDESLMTNYKPTAQVQSQVLLAAGLGPLLGPQSAHNYVNFYGYLQKVVDRHIGSVLDALEAKPGLVEKTVIVRISDHGEMGLSHGGLRQKIFNAYEETLRVPLVISNPVMFPQAVRTGALASLIDVMPTLATLAGVPDRGAWNFLGTDLTPVIDDAAANPASPSVTVQDNVLFTYDDQNCATPDGQFIVTQPNHMRCIRERRYKYAMYFDPARIAPSQYELYDLQADPQELHNLANPANTGHYQPDLQAQMHGKLYAKMAATGTTPPG</sequence>
<keyword evidence="8" id="KW-1185">Reference proteome</keyword>
<dbReference type="PANTHER" id="PTHR42693">
    <property type="entry name" value="ARYLSULFATASE FAMILY MEMBER"/>
    <property type="match status" value="1"/>
</dbReference>
<dbReference type="InterPro" id="IPR006311">
    <property type="entry name" value="TAT_signal"/>
</dbReference>
<evidence type="ECO:0000256" key="3">
    <source>
        <dbReference type="ARBA" id="ARBA00022801"/>
    </source>
</evidence>
<keyword evidence="4" id="KW-0106">Calcium</keyword>
<dbReference type="InterPro" id="IPR017850">
    <property type="entry name" value="Alkaline_phosphatase_core_sf"/>
</dbReference>
<proteinExistence type="inferred from homology"/>
<dbReference type="AlphaFoldDB" id="A0A541BM05"/>
<dbReference type="GO" id="GO:0046872">
    <property type="term" value="F:metal ion binding"/>
    <property type="evidence" value="ECO:0007669"/>
    <property type="project" value="UniProtKB-KW"/>
</dbReference>
<evidence type="ECO:0000256" key="2">
    <source>
        <dbReference type="ARBA" id="ARBA00022723"/>
    </source>
</evidence>
<dbReference type="PROSITE" id="PS00523">
    <property type="entry name" value="SULFATASE_1"/>
    <property type="match status" value="1"/>
</dbReference>
<protein>
    <submittedName>
        <fullName evidence="7">Sulfatase-like hydrolase/transferase</fullName>
    </submittedName>
</protein>
<dbReference type="PANTHER" id="PTHR42693:SF53">
    <property type="entry name" value="ENDO-4-O-SULFATASE"/>
    <property type="match status" value="1"/>
</dbReference>
<evidence type="ECO:0000256" key="4">
    <source>
        <dbReference type="ARBA" id="ARBA00022837"/>
    </source>
</evidence>
<reference evidence="7 8" key="1">
    <citation type="submission" date="2019-06" db="EMBL/GenBank/DDBJ databases">
        <title>Rhodococcus spaelei sp. nov., isolated from a cave.</title>
        <authorList>
            <person name="Lee S.D."/>
        </authorList>
    </citation>
    <scope>NUCLEOTIDE SEQUENCE [LARGE SCALE GENOMIC DNA]</scope>
    <source>
        <strain evidence="7 8">C9-5</strain>
    </source>
</reference>
<dbReference type="Gene3D" id="3.40.720.10">
    <property type="entry name" value="Alkaline Phosphatase, subunit A"/>
    <property type="match status" value="1"/>
</dbReference>
<keyword evidence="7" id="KW-0808">Transferase</keyword>
<dbReference type="EMBL" id="VIGH01000003">
    <property type="protein sequence ID" value="TQF73339.1"/>
    <property type="molecule type" value="Genomic_DNA"/>
</dbReference>
<comment type="caution">
    <text evidence="7">The sequence shown here is derived from an EMBL/GenBank/DDBJ whole genome shotgun (WGS) entry which is preliminary data.</text>
</comment>
<dbReference type="Pfam" id="PF00884">
    <property type="entry name" value="Sulfatase"/>
    <property type="match status" value="1"/>
</dbReference>
<dbReference type="SUPFAM" id="SSF53649">
    <property type="entry name" value="Alkaline phosphatase-like"/>
    <property type="match status" value="1"/>
</dbReference>
<evidence type="ECO:0000256" key="5">
    <source>
        <dbReference type="SAM" id="MobiDB-lite"/>
    </source>
</evidence>
<organism evidence="7 8">
    <name type="scientific">Rhodococcus spelaei</name>
    <dbReference type="NCBI Taxonomy" id="2546320"/>
    <lineage>
        <taxon>Bacteria</taxon>
        <taxon>Bacillati</taxon>
        <taxon>Actinomycetota</taxon>
        <taxon>Actinomycetes</taxon>
        <taxon>Mycobacteriales</taxon>
        <taxon>Nocardiaceae</taxon>
        <taxon>Rhodococcus</taxon>
    </lineage>
</organism>
<evidence type="ECO:0000256" key="1">
    <source>
        <dbReference type="ARBA" id="ARBA00008779"/>
    </source>
</evidence>
<dbReference type="PROSITE" id="PS51318">
    <property type="entry name" value="TAT"/>
    <property type="match status" value="1"/>
</dbReference>